<name>A0AAD5V470_9APHY</name>
<keyword evidence="3" id="KW-1185">Reference proteome</keyword>
<dbReference type="AlphaFoldDB" id="A0AAD5V470"/>
<evidence type="ECO:0000256" key="1">
    <source>
        <dbReference type="SAM" id="MobiDB-lite"/>
    </source>
</evidence>
<proteinExistence type="predicted"/>
<accession>A0AAD5V470</accession>
<evidence type="ECO:0000313" key="2">
    <source>
        <dbReference type="EMBL" id="KAJ3481932.1"/>
    </source>
</evidence>
<reference evidence="2" key="1">
    <citation type="submission" date="2022-07" db="EMBL/GenBank/DDBJ databases">
        <title>Genome Sequence of Physisporinus lineatus.</title>
        <authorList>
            <person name="Buettner E."/>
        </authorList>
    </citation>
    <scope>NUCLEOTIDE SEQUENCE</scope>
    <source>
        <strain evidence="2">VT162</strain>
    </source>
</reference>
<dbReference type="Proteomes" id="UP001212997">
    <property type="component" value="Unassembled WGS sequence"/>
</dbReference>
<organism evidence="2 3">
    <name type="scientific">Meripilus lineatus</name>
    <dbReference type="NCBI Taxonomy" id="2056292"/>
    <lineage>
        <taxon>Eukaryota</taxon>
        <taxon>Fungi</taxon>
        <taxon>Dikarya</taxon>
        <taxon>Basidiomycota</taxon>
        <taxon>Agaricomycotina</taxon>
        <taxon>Agaricomycetes</taxon>
        <taxon>Polyporales</taxon>
        <taxon>Meripilaceae</taxon>
        <taxon>Meripilus</taxon>
    </lineage>
</organism>
<protein>
    <recommendedName>
        <fullName evidence="4">F-box domain-containing protein</fullName>
    </recommendedName>
</protein>
<feature type="region of interest" description="Disordered" evidence="1">
    <location>
        <begin position="1"/>
        <end position="27"/>
    </location>
</feature>
<gene>
    <name evidence="2" type="ORF">NLI96_g7328</name>
</gene>
<evidence type="ECO:0008006" key="4">
    <source>
        <dbReference type="Google" id="ProtNLM"/>
    </source>
</evidence>
<sequence length="472" mass="53710">MMSEIDPSASRQTAPIPPDTGVHNATTETSPTLHLDIVLLIMELVQRTCVLRLMETCRAFYSIGVPFLLRQQVWLRDLAAVESFHDFLFAVSPAPSNRPKLLRDLRITSDLEEKESSIMLRVLSSAVHLHSLYLKLSKANVREFRNVLSGLADLRKLELFLKKGVHASTALRWLKRTQSHIHTLKLHFPFMSHPQQVISAIYPLAGTLKTLTFTNAIIKPMDGLEFPSVRSLTIIPSATHLLPLAATVFSLFPNLEELTSHGNQHQFLTEIDLDQMHVSTVQDALDNGVHRRCLKTVQGSLRDLYWGGYVCSVESLTLVIDDFDEWDYDRASSLLSHNRPSKFSLFFQLQAVWIQTTQIIQAFKDLPSLGSFMELSVCISVMFPDDGIKEIFKRIPRALRNVDTEVLSIEGSITMMDEESPFLRDEFNMEDFLLQIIAVARKPRTITLDSHYRRETFRIPLDLVESMRVVPA</sequence>
<dbReference type="EMBL" id="JANAWD010000297">
    <property type="protein sequence ID" value="KAJ3481932.1"/>
    <property type="molecule type" value="Genomic_DNA"/>
</dbReference>
<evidence type="ECO:0000313" key="3">
    <source>
        <dbReference type="Proteomes" id="UP001212997"/>
    </source>
</evidence>
<comment type="caution">
    <text evidence="2">The sequence shown here is derived from an EMBL/GenBank/DDBJ whole genome shotgun (WGS) entry which is preliminary data.</text>
</comment>